<dbReference type="GeneID" id="28857971"/>
<name>A0A179FGY9_METCM</name>
<keyword evidence="2" id="KW-1185">Reference proteome</keyword>
<sequence>MNSVYGLREFGRVFCFEQSLIGPAGFNNFGESDNKILFHILAEAVFIPDTTLSISTQLFEHSVQIPTSLGKAHCSQRCGIAHAHFIVMFNTKISDINKPYHYSISQLLHLVMALCPY</sequence>
<organism evidence="1 2">
    <name type="scientific">Pochonia chlamydosporia 170</name>
    <dbReference type="NCBI Taxonomy" id="1380566"/>
    <lineage>
        <taxon>Eukaryota</taxon>
        <taxon>Fungi</taxon>
        <taxon>Dikarya</taxon>
        <taxon>Ascomycota</taxon>
        <taxon>Pezizomycotina</taxon>
        <taxon>Sordariomycetes</taxon>
        <taxon>Hypocreomycetidae</taxon>
        <taxon>Hypocreales</taxon>
        <taxon>Clavicipitaceae</taxon>
        <taxon>Pochonia</taxon>
    </lineage>
</organism>
<accession>A0A179FGY9</accession>
<reference evidence="1 2" key="1">
    <citation type="journal article" date="2016" name="PLoS Pathog.">
        <title>Biosynthesis of antibiotic leucinostatins in bio-control fungus Purpureocillium lilacinum and their inhibition on phytophthora revealed by genome mining.</title>
        <authorList>
            <person name="Wang G."/>
            <person name="Liu Z."/>
            <person name="Lin R."/>
            <person name="Li E."/>
            <person name="Mao Z."/>
            <person name="Ling J."/>
            <person name="Yang Y."/>
            <person name="Yin W.B."/>
            <person name="Xie B."/>
        </authorList>
    </citation>
    <scope>NUCLEOTIDE SEQUENCE [LARGE SCALE GENOMIC DNA]</scope>
    <source>
        <strain evidence="1">170</strain>
    </source>
</reference>
<dbReference type="EMBL" id="LSBJ02000005">
    <property type="protein sequence ID" value="OAQ64521.1"/>
    <property type="molecule type" value="Genomic_DNA"/>
</dbReference>
<dbReference type="KEGG" id="pchm:VFPPC_16224"/>
<protein>
    <submittedName>
        <fullName evidence="1">Uncharacterized protein</fullName>
    </submittedName>
</protein>
<dbReference type="RefSeq" id="XP_018141835.1">
    <property type="nucleotide sequence ID" value="XM_018293977.1"/>
</dbReference>
<dbReference type="Proteomes" id="UP000078397">
    <property type="component" value="Unassembled WGS sequence"/>
</dbReference>
<comment type="caution">
    <text evidence="1">The sequence shown here is derived from an EMBL/GenBank/DDBJ whole genome shotgun (WGS) entry which is preliminary data.</text>
</comment>
<evidence type="ECO:0000313" key="2">
    <source>
        <dbReference type="Proteomes" id="UP000078397"/>
    </source>
</evidence>
<gene>
    <name evidence="1" type="ORF">VFPPC_16224</name>
</gene>
<evidence type="ECO:0000313" key="1">
    <source>
        <dbReference type="EMBL" id="OAQ64521.1"/>
    </source>
</evidence>
<proteinExistence type="predicted"/>
<dbReference type="AlphaFoldDB" id="A0A179FGY9"/>